<dbReference type="InterPro" id="IPR000477">
    <property type="entry name" value="RT_dom"/>
</dbReference>
<evidence type="ECO:0000256" key="7">
    <source>
        <dbReference type="ARBA" id="ARBA00022918"/>
    </source>
</evidence>
<proteinExistence type="predicted"/>
<dbReference type="EMBL" id="CAJOBS010004011">
    <property type="protein sequence ID" value="CAF4871706.1"/>
    <property type="molecule type" value="Genomic_DNA"/>
</dbReference>
<dbReference type="SUPFAM" id="SSF56672">
    <property type="entry name" value="DNA/RNA polymerases"/>
    <property type="match status" value="1"/>
</dbReference>
<dbReference type="InterPro" id="IPR043128">
    <property type="entry name" value="Rev_trsase/Diguanyl_cyclase"/>
</dbReference>
<dbReference type="GO" id="GO:0004519">
    <property type="term" value="F:endonuclease activity"/>
    <property type="evidence" value="ECO:0007669"/>
    <property type="project" value="UniProtKB-KW"/>
</dbReference>
<dbReference type="InterPro" id="IPR043502">
    <property type="entry name" value="DNA/RNA_pol_sf"/>
</dbReference>
<name>A0A818J8Z8_9BILA</name>
<evidence type="ECO:0000256" key="2">
    <source>
        <dbReference type="ARBA" id="ARBA00022679"/>
    </source>
</evidence>
<feature type="domain" description="Integrase catalytic" evidence="10">
    <location>
        <begin position="945"/>
        <end position="1102"/>
    </location>
</feature>
<dbReference type="PANTHER" id="PTHR37984">
    <property type="entry name" value="PROTEIN CBG26694"/>
    <property type="match status" value="1"/>
</dbReference>
<comment type="caution">
    <text evidence="11">The sequence shown here is derived from an EMBL/GenBank/DDBJ whole genome shotgun (WGS) entry which is preliminary data.</text>
</comment>
<dbReference type="Gene3D" id="2.40.70.10">
    <property type="entry name" value="Acid Proteases"/>
    <property type="match status" value="1"/>
</dbReference>
<dbReference type="InterPro" id="IPR001584">
    <property type="entry name" value="Integrase_cat-core"/>
</dbReference>
<evidence type="ECO:0000259" key="10">
    <source>
        <dbReference type="PROSITE" id="PS50994"/>
    </source>
</evidence>
<dbReference type="InterPro" id="IPR041373">
    <property type="entry name" value="RT_RNaseH"/>
</dbReference>
<dbReference type="Gene3D" id="3.30.70.270">
    <property type="match status" value="2"/>
</dbReference>
<protein>
    <recommendedName>
        <fullName evidence="1">RNA-directed DNA polymerase</fullName>
        <ecNumber evidence="1">2.7.7.49</ecNumber>
    </recommendedName>
</protein>
<keyword evidence="6" id="KW-0378">Hydrolase</keyword>
<dbReference type="Gene3D" id="3.10.10.10">
    <property type="entry name" value="HIV Type 1 Reverse Transcriptase, subunit A, domain 1"/>
    <property type="match status" value="1"/>
</dbReference>
<dbReference type="Proteomes" id="UP000663838">
    <property type="component" value="Unassembled WGS sequence"/>
</dbReference>
<evidence type="ECO:0000313" key="11">
    <source>
        <dbReference type="EMBL" id="CAF3535564.1"/>
    </source>
</evidence>
<feature type="domain" description="Reverse transcriptase" evidence="9">
    <location>
        <begin position="1"/>
        <end position="138"/>
    </location>
</feature>
<dbReference type="PROSITE" id="PS50994">
    <property type="entry name" value="INTEGRASE"/>
    <property type="match status" value="1"/>
</dbReference>
<sequence>MAGVQGMKVFSQLDLLSGFHQLVVHPASRHLTAFTASHRYEFVRLPFGCKSSPIEFSRLLNVALADLLVPIALPGDQGIKRKHVFIYIDDIGLATVNESDHLELLKLVFQKLQEHQLKLKLVKCNFMKSFMSFLGFHFSPTGVKKEQAYIDKILNIPRPKTVRQIMQFLGSIVYIHRFIKDYSTIAKPMTSLCSSNKLKMRAKVEWNDELEQAYLKLINLVREDTELCYPDFNDSSRPLCLHTDSSVTGSGAYLTQMAPDGKGHRIIAFSSSTYNTAQTHYSVTELELLALKIGVRAFDVFLKGKPFIVYTDHQALFHLVSLKPFNGRVMHTLEALSDYDFTVVWVPGKDIPLADLLSRTAEWRENGVSKDEYEKIKVYSLLPDKVICRKLAPGGGDSLIFSLIHAKIAQERKPRCVDQSEINELREKLFEEINKHPAKYGQEIDSTTRQKWIANKNVDHPPPLCFVQAYANKFKVNVHMFFGLPDPIIFKSDRPSVPECNILIQNIANVHFNPLTLSLEEIPEEDIPNFYSKFNQSSQSWQDISDQFSWISDHEIEINQNLEYKPIIKLESSVDERRESEAINQVLNQNSEGSFEAVHPLSYEGWYSKPCTHQMSTDCFVPVRVNGRSFCSCIDTGTSCSIMSMSIADELYKSNKLIKIKDQRIRLLGAGGLTKVFDTCIVATDFSIGTGEFRNMQFMLVPDSLMHSCFVIGTDILNLEGISIDFGSRLLLYKNKIIIELGRLKHPVFYNNKSEPPINKNNIVEDIFKMPEIQVSKESLKNKKEKTSYFKATKAQQISEDQVEVPLQLDNFISEQDILDLQKTDSEIKKLFKIMSYPDYVLPPYLSKYSKAKPYLKIINYIIYFHKSPYDPVPILPTNSIITIALMVHDTYMHVGRERLVDLVKKIAYHVNLSDLMGRLSSSCPVCLLRKTKAPTHTAPIIKIQTHYPFQMIEGDLIHMPQSSHFKYILTVQDHFSKFSAAWPLKTKTSQEVADTFEQHILPTLFIHPHIFFSDKGGEFQSGPFKQMLSTYNIKQINSVSHNPRSHGLIERWNRSLLQSLRAHADISDDWPSAIRQAGHTYNNTKHSTLGMTPIEFIIKKQHTVHKKPILDYKETQFWRVGHPGFKSFQKGALVMKVVPRIGDRCSYKLQNLYSGPFKVLDIFKGGLTYEIQSLDDMGIISRIHHNHLRSWVFPDKVLLKNPEFLAFYNATRPMTPLEEHMFSAEYDPVEHRDFSFCWRPADEDWEIDRTAFESEENDGSERGDTASQDDIHENTDSIDEDADVDDSTYFIPPLYPLPTHLIHNPNNYTNFTYNTQGTDESFEVNNTVQQMPNLNHIKPKDPIIDNNYVGTLSFGNPTIQNSLINKDPATCSELGNLTNNYEHQNISPVHSIHQNISAHKNLVNHNLQSSEHKSQIASPCHNNHPLITPTNNKHDDFYATLLTEEPESQVEDSASPLEFISPHSDINIISLGKNQASTSRLLLSPDSINEKENISEIHENNILVVSPEDIISLQENNVSPILDLPKTNQVLNSLPPKYSTFPIHRPMTRSMTRQSNGQISLQKTLP</sequence>
<reference evidence="11" key="1">
    <citation type="submission" date="2021-02" db="EMBL/GenBank/DDBJ databases">
        <authorList>
            <person name="Nowell W R."/>
        </authorList>
    </citation>
    <scope>NUCLEOTIDE SEQUENCE</scope>
</reference>
<dbReference type="InterPro" id="IPR036397">
    <property type="entry name" value="RNaseH_sf"/>
</dbReference>
<accession>A0A818J8Z8</accession>
<dbReference type="GO" id="GO:0015074">
    <property type="term" value="P:DNA integration"/>
    <property type="evidence" value="ECO:0007669"/>
    <property type="project" value="InterPro"/>
</dbReference>
<keyword evidence="4" id="KW-0540">Nuclease</keyword>
<keyword evidence="2" id="KW-0808">Transferase</keyword>
<keyword evidence="3" id="KW-0548">Nucleotidyltransferase</keyword>
<dbReference type="Pfam" id="PF17917">
    <property type="entry name" value="RT_RNaseH"/>
    <property type="match status" value="1"/>
</dbReference>
<dbReference type="Pfam" id="PF13650">
    <property type="entry name" value="Asp_protease_2"/>
    <property type="match status" value="1"/>
</dbReference>
<dbReference type="CDD" id="cd09274">
    <property type="entry name" value="RNase_HI_RT_Ty3"/>
    <property type="match status" value="1"/>
</dbReference>
<dbReference type="SUPFAM" id="SSF50630">
    <property type="entry name" value="Acid proteases"/>
    <property type="match status" value="1"/>
</dbReference>
<feature type="region of interest" description="Disordered" evidence="8">
    <location>
        <begin position="1253"/>
        <end position="1285"/>
    </location>
</feature>
<dbReference type="GO" id="GO:0003964">
    <property type="term" value="F:RNA-directed DNA polymerase activity"/>
    <property type="evidence" value="ECO:0007669"/>
    <property type="project" value="UniProtKB-KW"/>
</dbReference>
<dbReference type="InterPro" id="IPR021109">
    <property type="entry name" value="Peptidase_aspartic_dom_sf"/>
</dbReference>
<evidence type="ECO:0000256" key="5">
    <source>
        <dbReference type="ARBA" id="ARBA00022759"/>
    </source>
</evidence>
<dbReference type="EC" id="2.7.7.49" evidence="1"/>
<dbReference type="InterPro" id="IPR050951">
    <property type="entry name" value="Retrovirus_Pol_polyprotein"/>
</dbReference>
<dbReference type="GO" id="GO:0003676">
    <property type="term" value="F:nucleic acid binding"/>
    <property type="evidence" value="ECO:0007669"/>
    <property type="project" value="InterPro"/>
</dbReference>
<dbReference type="Gene3D" id="3.30.420.10">
    <property type="entry name" value="Ribonuclease H-like superfamily/Ribonuclease H"/>
    <property type="match status" value="1"/>
</dbReference>
<dbReference type="InterPro" id="IPR012337">
    <property type="entry name" value="RNaseH-like_sf"/>
</dbReference>
<dbReference type="SUPFAM" id="SSF53098">
    <property type="entry name" value="Ribonuclease H-like"/>
    <property type="match status" value="1"/>
</dbReference>
<feature type="compositionally biased region" description="Basic and acidic residues" evidence="8">
    <location>
        <begin position="1260"/>
        <end position="1276"/>
    </location>
</feature>
<keyword evidence="5" id="KW-0255">Endonuclease</keyword>
<evidence type="ECO:0000256" key="4">
    <source>
        <dbReference type="ARBA" id="ARBA00022722"/>
    </source>
</evidence>
<dbReference type="PROSITE" id="PS50878">
    <property type="entry name" value="RT_POL"/>
    <property type="match status" value="1"/>
</dbReference>
<dbReference type="Proteomes" id="UP000663865">
    <property type="component" value="Unassembled WGS sequence"/>
</dbReference>
<dbReference type="EMBL" id="CAJNYV010003118">
    <property type="protein sequence ID" value="CAF3535564.1"/>
    <property type="molecule type" value="Genomic_DNA"/>
</dbReference>
<evidence type="ECO:0000313" key="12">
    <source>
        <dbReference type="EMBL" id="CAF4871706.1"/>
    </source>
</evidence>
<evidence type="ECO:0000256" key="3">
    <source>
        <dbReference type="ARBA" id="ARBA00022695"/>
    </source>
</evidence>
<evidence type="ECO:0000256" key="8">
    <source>
        <dbReference type="SAM" id="MobiDB-lite"/>
    </source>
</evidence>
<evidence type="ECO:0000259" key="9">
    <source>
        <dbReference type="PROSITE" id="PS50878"/>
    </source>
</evidence>
<evidence type="ECO:0000313" key="13">
    <source>
        <dbReference type="Proteomes" id="UP000663865"/>
    </source>
</evidence>
<dbReference type="PANTHER" id="PTHR37984:SF5">
    <property type="entry name" value="PROTEIN NYNRIN-LIKE"/>
    <property type="match status" value="1"/>
</dbReference>
<dbReference type="GO" id="GO:0016787">
    <property type="term" value="F:hydrolase activity"/>
    <property type="evidence" value="ECO:0007669"/>
    <property type="project" value="UniProtKB-KW"/>
</dbReference>
<evidence type="ECO:0000256" key="6">
    <source>
        <dbReference type="ARBA" id="ARBA00022801"/>
    </source>
</evidence>
<evidence type="ECO:0000256" key="1">
    <source>
        <dbReference type="ARBA" id="ARBA00012493"/>
    </source>
</evidence>
<dbReference type="Pfam" id="PF00665">
    <property type="entry name" value="rve"/>
    <property type="match status" value="1"/>
</dbReference>
<dbReference type="CDD" id="cd01647">
    <property type="entry name" value="RT_LTR"/>
    <property type="match status" value="1"/>
</dbReference>
<dbReference type="Pfam" id="PF00078">
    <property type="entry name" value="RVT_1"/>
    <property type="match status" value="1"/>
</dbReference>
<gene>
    <name evidence="11" type="ORF">KIK155_LOCUS17680</name>
    <name evidence="12" type="ORF">TOA249_LOCUS28539</name>
</gene>
<organism evidence="11 13">
    <name type="scientific">Rotaria socialis</name>
    <dbReference type="NCBI Taxonomy" id="392032"/>
    <lineage>
        <taxon>Eukaryota</taxon>
        <taxon>Metazoa</taxon>
        <taxon>Spiralia</taxon>
        <taxon>Gnathifera</taxon>
        <taxon>Rotifera</taxon>
        <taxon>Eurotatoria</taxon>
        <taxon>Bdelloidea</taxon>
        <taxon>Philodinida</taxon>
        <taxon>Philodinidae</taxon>
        <taxon>Rotaria</taxon>
    </lineage>
</organism>
<keyword evidence="7" id="KW-0695">RNA-directed DNA polymerase</keyword>